<gene>
    <name evidence="6" type="ORF">FDQ92_08725</name>
</gene>
<dbReference type="InterPro" id="IPR003593">
    <property type="entry name" value="AAA+_ATPase"/>
</dbReference>
<keyword evidence="7" id="KW-1185">Reference proteome</keyword>
<name>A0A4P8L593_9BACT</name>
<dbReference type="CDD" id="cd03235">
    <property type="entry name" value="ABC_Metallic_Cations"/>
    <property type="match status" value="1"/>
</dbReference>
<evidence type="ECO:0000256" key="4">
    <source>
        <dbReference type="ARBA" id="ARBA00022840"/>
    </source>
</evidence>
<protein>
    <submittedName>
        <fullName evidence="6">ABC transporter ATP-binding protein</fullName>
    </submittedName>
</protein>
<evidence type="ECO:0000259" key="5">
    <source>
        <dbReference type="PROSITE" id="PS50893"/>
    </source>
</evidence>
<dbReference type="InterPro" id="IPR027417">
    <property type="entry name" value="P-loop_NTPase"/>
</dbReference>
<dbReference type="InterPro" id="IPR003439">
    <property type="entry name" value="ABC_transporter-like_ATP-bd"/>
</dbReference>
<dbReference type="KEGG" id="dax:FDQ92_08725"/>
<dbReference type="RefSeq" id="WP_137424238.1">
    <property type="nucleotide sequence ID" value="NZ_CP040098.1"/>
</dbReference>
<dbReference type="InterPro" id="IPR050153">
    <property type="entry name" value="Metal_Ion_Import_ABC"/>
</dbReference>
<accession>A0A4P8L593</accession>
<feature type="domain" description="ABC transporter" evidence="5">
    <location>
        <begin position="5"/>
        <end position="242"/>
    </location>
</feature>
<dbReference type="SUPFAM" id="SSF52540">
    <property type="entry name" value="P-loop containing nucleoside triphosphate hydrolases"/>
    <property type="match status" value="1"/>
</dbReference>
<dbReference type="PANTHER" id="PTHR42734">
    <property type="entry name" value="METAL TRANSPORT SYSTEM ATP-BINDING PROTEIN TM_0124-RELATED"/>
    <property type="match status" value="1"/>
</dbReference>
<dbReference type="Pfam" id="PF00005">
    <property type="entry name" value="ABC_tran"/>
    <property type="match status" value="1"/>
</dbReference>
<dbReference type="Gene3D" id="3.40.50.300">
    <property type="entry name" value="P-loop containing nucleotide triphosphate hydrolases"/>
    <property type="match status" value="1"/>
</dbReference>
<dbReference type="GO" id="GO:0005524">
    <property type="term" value="F:ATP binding"/>
    <property type="evidence" value="ECO:0007669"/>
    <property type="project" value="UniProtKB-KW"/>
</dbReference>
<comment type="similarity">
    <text evidence="1">Belongs to the ABC transporter superfamily.</text>
</comment>
<dbReference type="Proteomes" id="UP000298602">
    <property type="component" value="Chromosome"/>
</dbReference>
<evidence type="ECO:0000313" key="7">
    <source>
        <dbReference type="Proteomes" id="UP000298602"/>
    </source>
</evidence>
<reference evidence="6 7" key="1">
    <citation type="submission" date="2019-05" db="EMBL/GenBank/DDBJ databases">
        <title>The Complete Genome Sequence of the n-alkane-degrading Desulfoglaeba alkanexedens ALDC reveals multiple alkylsuccinate synthase gene clusters.</title>
        <authorList>
            <person name="Callaghan A.V."/>
            <person name="Davidova I.A."/>
            <person name="Duncan K.E."/>
            <person name="Morris B."/>
            <person name="McInerney M.J."/>
        </authorList>
    </citation>
    <scope>NUCLEOTIDE SEQUENCE [LARGE SCALE GENOMIC DNA]</scope>
    <source>
        <strain evidence="6 7">ALDC</strain>
    </source>
</reference>
<proteinExistence type="inferred from homology"/>
<evidence type="ECO:0000313" key="6">
    <source>
        <dbReference type="EMBL" id="QCQ22235.1"/>
    </source>
</evidence>
<reference evidence="6 7" key="2">
    <citation type="submission" date="2019-05" db="EMBL/GenBank/DDBJ databases">
        <authorList>
            <person name="Suflita J.M."/>
            <person name="Marks C.R."/>
        </authorList>
    </citation>
    <scope>NUCLEOTIDE SEQUENCE [LARGE SCALE GENOMIC DNA]</scope>
    <source>
        <strain evidence="6 7">ALDC</strain>
    </source>
</reference>
<evidence type="ECO:0000256" key="1">
    <source>
        <dbReference type="ARBA" id="ARBA00005417"/>
    </source>
</evidence>
<dbReference type="SMART" id="SM00382">
    <property type="entry name" value="AAA"/>
    <property type="match status" value="1"/>
</dbReference>
<evidence type="ECO:0000256" key="2">
    <source>
        <dbReference type="ARBA" id="ARBA00022448"/>
    </source>
</evidence>
<dbReference type="PROSITE" id="PS50893">
    <property type="entry name" value="ABC_TRANSPORTER_2"/>
    <property type="match status" value="1"/>
</dbReference>
<dbReference type="FunFam" id="3.40.50.300:FF:000134">
    <property type="entry name" value="Iron-enterobactin ABC transporter ATP-binding protein"/>
    <property type="match status" value="1"/>
</dbReference>
<dbReference type="EMBL" id="CP040098">
    <property type="protein sequence ID" value="QCQ22235.1"/>
    <property type="molecule type" value="Genomic_DNA"/>
</dbReference>
<keyword evidence="2" id="KW-0813">Transport</keyword>
<dbReference type="OrthoDB" id="9809450at2"/>
<organism evidence="6 7">
    <name type="scientific">Desulfoglaeba alkanexedens ALDC</name>
    <dbReference type="NCBI Taxonomy" id="980445"/>
    <lineage>
        <taxon>Bacteria</taxon>
        <taxon>Pseudomonadati</taxon>
        <taxon>Thermodesulfobacteriota</taxon>
        <taxon>Syntrophobacteria</taxon>
        <taxon>Syntrophobacterales</taxon>
        <taxon>Syntrophobacteraceae</taxon>
        <taxon>Desulfoglaeba</taxon>
    </lineage>
</organism>
<dbReference type="GO" id="GO:0016887">
    <property type="term" value="F:ATP hydrolysis activity"/>
    <property type="evidence" value="ECO:0007669"/>
    <property type="project" value="InterPro"/>
</dbReference>
<dbReference type="PANTHER" id="PTHR42734:SF17">
    <property type="entry name" value="METAL TRANSPORT SYSTEM ATP-BINDING PROTEIN TM_0124-RELATED"/>
    <property type="match status" value="1"/>
</dbReference>
<keyword evidence="4 6" id="KW-0067">ATP-binding</keyword>
<keyword evidence="3" id="KW-0547">Nucleotide-binding</keyword>
<evidence type="ECO:0000256" key="3">
    <source>
        <dbReference type="ARBA" id="ARBA00022741"/>
    </source>
</evidence>
<sequence>MAPVAELRNLSFSINGYPILVDVDFAVEPGEFLAVIGPNGGGKTTLIKLMLGLLEPDRGSVRLFGSPPRKTRHRAGYVPQNIHVNLDFPISVLDVVLMGRKRRKFGLAHPSREDLAAAREALEWLGMWDLRHQRIGELSGGQRQRVYIARALVGRPEALFLDEPTASVDAEGQTALYEHLKELNETVTIVVVSHDVMVLSSYVKSVACVNRRVYYHAAPEVTPGMLQMAYRCPVELLAHGHLPHRVLPHHDK</sequence>
<dbReference type="AlphaFoldDB" id="A0A4P8L593"/>